<feature type="signal peptide" evidence="2">
    <location>
        <begin position="1"/>
        <end position="17"/>
    </location>
</feature>
<name>A0A2K3QQZ8_9HYPO</name>
<reference evidence="3 4" key="1">
    <citation type="submission" date="2017-08" db="EMBL/GenBank/DDBJ databases">
        <title>Harnessing the power of phylogenomics to disentangle the directionality and signatures of interkingdom host jumping in the parasitic fungal genus Tolypocladium.</title>
        <authorList>
            <person name="Quandt C.A."/>
            <person name="Patterson W."/>
            <person name="Spatafora J.W."/>
        </authorList>
    </citation>
    <scope>NUCLEOTIDE SEQUENCE [LARGE SCALE GENOMIC DNA]</scope>
    <source>
        <strain evidence="3 4">CBS 113982</strain>
    </source>
</reference>
<proteinExistence type="predicted"/>
<keyword evidence="4" id="KW-1185">Reference proteome</keyword>
<feature type="chain" id="PRO_5014391136" evidence="2">
    <location>
        <begin position="18"/>
        <end position="181"/>
    </location>
</feature>
<dbReference type="OrthoDB" id="3552888at2759"/>
<protein>
    <submittedName>
        <fullName evidence="3">Uncharacterized protein</fullName>
    </submittedName>
</protein>
<comment type="caution">
    <text evidence="3">The sequence shown here is derived from an EMBL/GenBank/DDBJ whole genome shotgun (WGS) entry which is preliminary data.</text>
</comment>
<dbReference type="EMBL" id="NRSZ01000017">
    <property type="protein sequence ID" value="PNY29972.1"/>
    <property type="molecule type" value="Genomic_DNA"/>
</dbReference>
<evidence type="ECO:0000313" key="4">
    <source>
        <dbReference type="Proteomes" id="UP000236621"/>
    </source>
</evidence>
<evidence type="ECO:0000256" key="1">
    <source>
        <dbReference type="SAM" id="MobiDB-lite"/>
    </source>
</evidence>
<dbReference type="AlphaFoldDB" id="A0A2K3QQZ8"/>
<keyword evidence="2" id="KW-0732">Signal</keyword>
<gene>
    <name evidence="3" type="ORF">TCAP_00111</name>
</gene>
<dbReference type="Proteomes" id="UP000236621">
    <property type="component" value="Unassembled WGS sequence"/>
</dbReference>
<organism evidence="3 4">
    <name type="scientific">Tolypocladium capitatum</name>
    <dbReference type="NCBI Taxonomy" id="45235"/>
    <lineage>
        <taxon>Eukaryota</taxon>
        <taxon>Fungi</taxon>
        <taxon>Dikarya</taxon>
        <taxon>Ascomycota</taxon>
        <taxon>Pezizomycotina</taxon>
        <taxon>Sordariomycetes</taxon>
        <taxon>Hypocreomycetidae</taxon>
        <taxon>Hypocreales</taxon>
        <taxon>Ophiocordycipitaceae</taxon>
        <taxon>Tolypocladium</taxon>
    </lineage>
</organism>
<evidence type="ECO:0000256" key="2">
    <source>
        <dbReference type="SAM" id="SignalP"/>
    </source>
</evidence>
<dbReference type="STRING" id="45235.A0A2K3QQZ8"/>
<evidence type="ECO:0000313" key="3">
    <source>
        <dbReference type="EMBL" id="PNY29972.1"/>
    </source>
</evidence>
<feature type="region of interest" description="Disordered" evidence="1">
    <location>
        <begin position="117"/>
        <end position="137"/>
    </location>
</feature>
<accession>A0A2K3QQZ8</accession>
<sequence length="181" mass="20042">MKLSAAIAFSLVPRAFAVISSRGDDDFVPSWEVEVRPGETVILNGTVQEVHAQLRRLNPDWDSQVAASLTKRAYSFTPLFPNAFPADAKPICGHFDGTEPDEWERVMDEAHDYLNQVQGQPRNDAGPGNCGRSSEPKTLSSFKEIADGVRMIWYQHACGTGCAVQLFHPDNWNIIVKGTHC</sequence>